<name>F2L4Y3_THEU7</name>
<reference key="2">
    <citation type="submission" date="2011-03" db="EMBL/GenBank/DDBJ databases">
        <title>Complete genome sequence of the thermoacidophilic crenarchaeon Thermoproteus uzoniensis 768-20.</title>
        <authorList>
            <person name="Mardanov A.V."/>
            <person name="Gumerov V.M."/>
            <person name="Beletsky A.V."/>
            <person name="Prokofeva M.I."/>
            <person name="Bonch-Osmolovskaya E.A."/>
            <person name="Ravin N.V."/>
            <person name="Skryabin K.G."/>
        </authorList>
    </citation>
    <scope>NUCLEOTIDE SEQUENCE</scope>
    <source>
        <strain>768-20</strain>
    </source>
</reference>
<dbReference type="Proteomes" id="UP000008138">
    <property type="component" value="Chromosome"/>
</dbReference>
<dbReference type="RefSeq" id="WP_013680822.1">
    <property type="nucleotide sequence ID" value="NC_015315.1"/>
</dbReference>
<dbReference type="KEGG" id="tuz:TUZN_2029"/>
<dbReference type="Pfam" id="PF09973">
    <property type="entry name" value="DUF2208"/>
    <property type="match status" value="1"/>
</dbReference>
<dbReference type="STRING" id="999630.TUZN_2029"/>
<feature type="transmembrane region" description="Helical" evidence="1">
    <location>
        <begin position="29"/>
        <end position="50"/>
    </location>
</feature>
<dbReference type="OrthoDB" id="28331at2157"/>
<keyword evidence="3" id="KW-1185">Reference proteome</keyword>
<evidence type="ECO:0000256" key="1">
    <source>
        <dbReference type="SAM" id="Phobius"/>
    </source>
</evidence>
<feature type="transmembrane region" description="Helical" evidence="1">
    <location>
        <begin position="98"/>
        <end position="118"/>
    </location>
</feature>
<organism evidence="2 3">
    <name type="scientific">Thermoproteus uzoniensis (strain 768-20)</name>
    <dbReference type="NCBI Taxonomy" id="999630"/>
    <lineage>
        <taxon>Archaea</taxon>
        <taxon>Thermoproteota</taxon>
        <taxon>Thermoprotei</taxon>
        <taxon>Thermoproteales</taxon>
        <taxon>Thermoproteaceae</taxon>
        <taxon>Thermoproteus</taxon>
    </lineage>
</organism>
<evidence type="ECO:0000313" key="3">
    <source>
        <dbReference type="Proteomes" id="UP000008138"/>
    </source>
</evidence>
<protein>
    <recommendedName>
        <fullName evidence="4">DUF2208 domain-containing protein</fullName>
    </recommendedName>
</protein>
<dbReference type="AlphaFoldDB" id="F2L4Y3"/>
<proteinExistence type="predicted"/>
<dbReference type="InterPro" id="IPR009198">
    <property type="entry name" value="UCP014484_TM"/>
</dbReference>
<dbReference type="HOGENOM" id="CLU_1122678_0_0_2"/>
<keyword evidence="1" id="KW-0472">Membrane</keyword>
<evidence type="ECO:0000313" key="2">
    <source>
        <dbReference type="EMBL" id="AEA13487.1"/>
    </source>
</evidence>
<keyword evidence="1" id="KW-0812">Transmembrane</keyword>
<sequence>MNQVALRIAITLGTIFGYAAVLAVLGMSYLWLVGLLYVASIFIITAVMGIRAYRRGSQQAREVVKGKLLFDIGEKDVNKALEKDKELPNEMKKLNRIFMVYFISFPIILAGIWIFPALQSAVVPAVSERLQPSLGQFLANYLGYVALFAAFTAIFSPLYYFTFRPIQFPIIATDVKIYDTGIVINKNTGLKAPIPIQEYKYNPERKFIELRIGNQIYRIYYKDIDKVHEVVSKMVVIQERSRKPSSS</sequence>
<evidence type="ECO:0008006" key="4">
    <source>
        <dbReference type="Google" id="ProtNLM"/>
    </source>
</evidence>
<feature type="transmembrane region" description="Helical" evidence="1">
    <location>
        <begin position="138"/>
        <end position="161"/>
    </location>
</feature>
<reference evidence="2 3" key="1">
    <citation type="journal article" date="2011" name="J. Bacteriol.">
        <title>Complete genome sequence of the thermoacidophilic crenarchaeon Thermoproteus uzoniensis 768-20.</title>
        <authorList>
            <person name="Mardanov A.V."/>
            <person name="Gumerov V.M."/>
            <person name="Beletsky A.V."/>
            <person name="Prokofeva M.I."/>
            <person name="Bonch-Osmolovskaya E.A."/>
            <person name="Ravin N.V."/>
            <person name="Skryabin K.G."/>
        </authorList>
    </citation>
    <scope>NUCLEOTIDE SEQUENCE [LARGE SCALE GENOMIC DNA]</scope>
    <source>
        <strain evidence="2 3">768-20</strain>
    </source>
</reference>
<dbReference type="EMBL" id="CP002590">
    <property type="protein sequence ID" value="AEA13487.1"/>
    <property type="molecule type" value="Genomic_DNA"/>
</dbReference>
<dbReference type="eggNOG" id="arCOG04319">
    <property type="taxonomic scope" value="Archaea"/>
</dbReference>
<gene>
    <name evidence="2" type="ordered locus">TUZN_2029</name>
</gene>
<accession>F2L4Y3</accession>
<keyword evidence="1" id="KW-1133">Transmembrane helix</keyword>
<dbReference type="GeneID" id="10361540"/>